<feature type="domain" description="HYR-like" evidence="1">
    <location>
        <begin position="28"/>
        <end position="97"/>
    </location>
</feature>
<feature type="non-terminal residue" evidence="2">
    <location>
        <position position="1"/>
    </location>
</feature>
<comment type="caution">
    <text evidence="2">The sequence shown here is derived from an EMBL/GenBank/DDBJ whole genome shotgun (WGS) entry which is preliminary data.</text>
</comment>
<sequence length="448" mass="49035">DCAGNQTVHTQIITVQDTTKPTFNGTLPADVTVECDNIPEPATLTASDNCDNNVSVVFSETFSGKEDQCAANYTITRTWTVTDCAGNQTVHTQIITVQDTTKPTFNGTLPADVTVECDNIPEPATLTASDNCDNNVSVVFSETFSGKEDQCAANYTITRTWTVTDCAGNQTVHTQIIIVQDTTAPLPNVEIPSVLDVNCDQVPAVPNIEFKDNCSTEVTVNFTEKQSDQTQYGYIITRNWVVADQCGNQAEYNQVINVTIDQPFSYVLGSVCNGDDPIDLFSFLNLTEEEKETATWVDVNNTGGLTNNMLNPAGIPVGFYLYRCTITSGSCPRVIEVYMTIDDDCIVLPCTINELKISKVVTPGGDGYNDTFSITGLETCGFTYDVKIFNRWGALLYQNANYQNDWNGVADQAISSNNLPAGTYYYVVNIVNSGFDTFNGYFYLGTKN</sequence>
<accession>A0ABT0TRI3</accession>
<dbReference type="Gene3D" id="2.60.40.10">
    <property type="entry name" value="Immunoglobulins"/>
    <property type="match status" value="2"/>
</dbReference>
<dbReference type="Proteomes" id="UP001317191">
    <property type="component" value="Unassembled WGS sequence"/>
</dbReference>
<dbReference type="NCBIfam" id="TIGR04131">
    <property type="entry name" value="Bac_Flav_CTERM"/>
    <property type="match status" value="1"/>
</dbReference>
<organism evidence="2 3">
    <name type="scientific">Flavobacterium luminosum</name>
    <dbReference type="NCBI Taxonomy" id="2949086"/>
    <lineage>
        <taxon>Bacteria</taxon>
        <taxon>Pseudomonadati</taxon>
        <taxon>Bacteroidota</taxon>
        <taxon>Flavobacteriia</taxon>
        <taxon>Flavobacteriales</taxon>
        <taxon>Flavobacteriaceae</taxon>
        <taxon>Flavobacterium</taxon>
    </lineage>
</organism>
<name>A0ABT0TRI3_9FLAO</name>
<evidence type="ECO:0000313" key="3">
    <source>
        <dbReference type="Proteomes" id="UP001317191"/>
    </source>
</evidence>
<proteinExistence type="predicted"/>
<reference evidence="2 3" key="1">
    <citation type="submission" date="2022-05" db="EMBL/GenBank/DDBJ databases">
        <title>Flavobacterium sp., isolated from activated sludge.</title>
        <authorList>
            <person name="Ran Q."/>
        </authorList>
    </citation>
    <scope>NUCLEOTIDE SEQUENCE [LARGE SCALE GENOMIC DNA]</scope>
    <source>
        <strain evidence="2 3">HXWNR70</strain>
    </source>
</reference>
<protein>
    <submittedName>
        <fullName evidence="2">Gliding motility-associated C-terminal domain-containing protein</fullName>
    </submittedName>
</protein>
<keyword evidence="3" id="KW-1185">Reference proteome</keyword>
<dbReference type="RefSeq" id="WP_250593482.1">
    <property type="nucleotide sequence ID" value="NZ_JAMLJM010000013.1"/>
</dbReference>
<dbReference type="EMBL" id="JAMLJM010000013">
    <property type="protein sequence ID" value="MCL9810093.1"/>
    <property type="molecule type" value="Genomic_DNA"/>
</dbReference>
<evidence type="ECO:0000313" key="2">
    <source>
        <dbReference type="EMBL" id="MCL9810093.1"/>
    </source>
</evidence>
<evidence type="ECO:0000259" key="1">
    <source>
        <dbReference type="Pfam" id="PF23237"/>
    </source>
</evidence>
<gene>
    <name evidence="2" type="ORF">NAT50_12075</name>
</gene>
<dbReference type="Pfam" id="PF23237">
    <property type="entry name" value="HYR_4C"/>
    <property type="match status" value="2"/>
</dbReference>
<dbReference type="Pfam" id="PF13585">
    <property type="entry name" value="CHU_C"/>
    <property type="match status" value="1"/>
</dbReference>
<dbReference type="InterPro" id="IPR026341">
    <property type="entry name" value="T9SS_type_B"/>
</dbReference>
<feature type="domain" description="HYR-like" evidence="1">
    <location>
        <begin position="110"/>
        <end position="178"/>
    </location>
</feature>
<dbReference type="InterPro" id="IPR057078">
    <property type="entry name" value="HYR-4C"/>
</dbReference>
<dbReference type="InterPro" id="IPR013783">
    <property type="entry name" value="Ig-like_fold"/>
</dbReference>